<dbReference type="InterPro" id="IPR036390">
    <property type="entry name" value="WH_DNA-bd_sf"/>
</dbReference>
<sequence>MKLQNETTSDNAPSDEAHGRWYGDACGTAFAMELVGERWSILIIRELLLGGRRFSDLRRALPAISAKVLTERLVRLEAAEVLTRRRLAPPAAVQIYELTEWGRHAEPAIIELSRWALRSPRHDPTLWLSPVALMLNLRTTMDPGAARALSATMRFEIGEDHFSARLADGELVLARTQDGDAAPDFTVWIAKPLAFLRLVYGRQPLTALEAEGDLRVTGDVELAKKVFAAFSLPQKIG</sequence>
<gene>
    <name evidence="5" type="ORF">P0Y56_05095</name>
</gene>
<dbReference type="SUPFAM" id="SSF55718">
    <property type="entry name" value="SCP-like"/>
    <property type="match status" value="1"/>
</dbReference>
<evidence type="ECO:0000313" key="5">
    <source>
        <dbReference type="EMBL" id="WEK47671.1"/>
    </source>
</evidence>
<dbReference type="Proteomes" id="UP001218362">
    <property type="component" value="Chromosome"/>
</dbReference>
<keyword evidence="3" id="KW-0804">Transcription</keyword>
<evidence type="ECO:0000313" key="6">
    <source>
        <dbReference type="Proteomes" id="UP001218362"/>
    </source>
</evidence>
<keyword evidence="1" id="KW-0805">Transcription regulation</keyword>
<dbReference type="InterPro" id="IPR002577">
    <property type="entry name" value="HTH_HxlR"/>
</dbReference>
<accession>A0AAJ5X8G0</accession>
<feature type="domain" description="HTH hxlR-type" evidence="4">
    <location>
        <begin position="26"/>
        <end position="124"/>
    </location>
</feature>
<evidence type="ECO:0000256" key="1">
    <source>
        <dbReference type="ARBA" id="ARBA00023015"/>
    </source>
</evidence>
<reference evidence="5" key="1">
    <citation type="submission" date="2023-03" db="EMBL/GenBank/DDBJ databases">
        <title>Andean soil-derived lignocellulolytic bacterial consortium as a source of novel taxa and putative plastic-active enzymes.</title>
        <authorList>
            <person name="Diaz-Garcia L."/>
            <person name="Chuvochina M."/>
            <person name="Feuerriegel G."/>
            <person name="Bunk B."/>
            <person name="Sproer C."/>
            <person name="Streit W.R."/>
            <person name="Rodriguez L.M."/>
            <person name="Overmann J."/>
            <person name="Jimenez D.J."/>
        </authorList>
    </citation>
    <scope>NUCLEOTIDE SEQUENCE</scope>
    <source>
        <strain evidence="5">MAG 26</strain>
    </source>
</reference>
<dbReference type="Gene3D" id="1.10.10.10">
    <property type="entry name" value="Winged helix-like DNA-binding domain superfamily/Winged helix DNA-binding domain"/>
    <property type="match status" value="1"/>
</dbReference>
<protein>
    <submittedName>
        <fullName evidence="5">Winged helix-turn-helix transcriptional regulator</fullName>
    </submittedName>
</protein>
<dbReference type="InterPro" id="IPR036527">
    <property type="entry name" value="SCP2_sterol-bd_dom_sf"/>
</dbReference>
<dbReference type="KEGG" id="acob:P0Y56_05095"/>
<dbReference type="Pfam" id="PF01638">
    <property type="entry name" value="HxlR"/>
    <property type="match status" value="1"/>
</dbReference>
<evidence type="ECO:0000256" key="2">
    <source>
        <dbReference type="ARBA" id="ARBA00023125"/>
    </source>
</evidence>
<dbReference type="InterPro" id="IPR036388">
    <property type="entry name" value="WH-like_DNA-bd_sf"/>
</dbReference>
<dbReference type="GO" id="GO:0003677">
    <property type="term" value="F:DNA binding"/>
    <property type="evidence" value="ECO:0007669"/>
    <property type="project" value="UniProtKB-KW"/>
</dbReference>
<name>A0AAJ5X8G0_9SPHN</name>
<evidence type="ECO:0000256" key="3">
    <source>
        <dbReference type="ARBA" id="ARBA00023163"/>
    </source>
</evidence>
<dbReference type="Pfam" id="PF02036">
    <property type="entry name" value="SCP2"/>
    <property type="match status" value="1"/>
</dbReference>
<evidence type="ECO:0000259" key="4">
    <source>
        <dbReference type="PROSITE" id="PS51118"/>
    </source>
</evidence>
<proteinExistence type="predicted"/>
<organism evidence="5 6">
    <name type="scientific">Candidatus Andeanibacterium colombiense</name>
    <dbReference type="NCBI Taxonomy" id="3121345"/>
    <lineage>
        <taxon>Bacteria</taxon>
        <taxon>Pseudomonadati</taxon>
        <taxon>Pseudomonadota</taxon>
        <taxon>Alphaproteobacteria</taxon>
        <taxon>Sphingomonadales</taxon>
        <taxon>Sphingomonadaceae</taxon>
        <taxon>Candidatus Andeanibacterium</taxon>
    </lineage>
</organism>
<dbReference type="EMBL" id="CP119316">
    <property type="protein sequence ID" value="WEK47671.1"/>
    <property type="molecule type" value="Genomic_DNA"/>
</dbReference>
<keyword evidence="2" id="KW-0238">DNA-binding</keyword>
<dbReference type="AlphaFoldDB" id="A0AAJ5X8G0"/>
<dbReference type="PROSITE" id="PS51118">
    <property type="entry name" value="HTH_HXLR"/>
    <property type="match status" value="1"/>
</dbReference>
<dbReference type="SUPFAM" id="SSF46785">
    <property type="entry name" value="Winged helix' DNA-binding domain"/>
    <property type="match status" value="1"/>
</dbReference>
<dbReference type="Gene3D" id="3.30.1050.10">
    <property type="entry name" value="SCP2 sterol-binding domain"/>
    <property type="match status" value="1"/>
</dbReference>
<dbReference type="PANTHER" id="PTHR33204">
    <property type="entry name" value="TRANSCRIPTIONAL REGULATOR, MARR FAMILY"/>
    <property type="match status" value="1"/>
</dbReference>
<dbReference type="PANTHER" id="PTHR33204:SF18">
    <property type="entry name" value="TRANSCRIPTIONAL REGULATORY PROTEIN"/>
    <property type="match status" value="1"/>
</dbReference>
<dbReference type="InterPro" id="IPR003033">
    <property type="entry name" value="SCP2_sterol-bd_dom"/>
</dbReference>